<feature type="modified residue" description="4-aspartylphosphate" evidence="3">
    <location>
        <position position="680"/>
    </location>
</feature>
<dbReference type="SMART" id="SM00448">
    <property type="entry name" value="REC"/>
    <property type="match status" value="1"/>
</dbReference>
<dbReference type="RefSeq" id="WP_303498291.1">
    <property type="nucleotide sequence ID" value="NZ_JAUOPU010000002.1"/>
</dbReference>
<dbReference type="CDD" id="cd17546">
    <property type="entry name" value="REC_hyHK_CKI1_RcsC-like"/>
    <property type="match status" value="1"/>
</dbReference>
<dbReference type="InterPro" id="IPR001789">
    <property type="entry name" value="Sig_transdc_resp-reg_receiver"/>
</dbReference>
<dbReference type="EMBL" id="JAUOPU010000002">
    <property type="protein sequence ID" value="MDO6541537.1"/>
    <property type="molecule type" value="Genomic_DNA"/>
</dbReference>
<sequence>MKIAKKNITRFSIALLVGFVISQAFIGWRWINNSDAQHSAITQSPLLIESASLINKTELLLHASLACKEQACSPTQAPMADLISALQQQITTFTHLAAAEKSKISLVGNVIYPQLAVTLDRFTAVGDTTQLQRALLTSYTTLQLAHQNLITIVESGYLSQQQQLFHQALFIFALSIITALGLLFLIRQQRPQHSGHHTTQSQYDISQLATQLENIDAQGIQAKLNNLDTTPTERRIFANLASMYQDVEFQKRNADLYRQLYALIGYEIRGMTNTIQGGVRLIAQDAGENGAVMARDITLATNTLSDLADNYNRLISGGNQAQTGNVNFLPFMSELIVHLTAKTQHSQRTFECRLHDNLPEVIEGNATSLFWVLFLQLSNAISAQSDKYLLLNIRTEAAEEVEQTRLVFEIIFLPTNAVGLTEIQEAQWEAVDEKSGINDEWSKAILTKVNHFKSSWFQAPSPVLSSTADSDSSPLSPFQKLHIGIDITPKSFYRVDRLLENKRVMVCTDSPLQIDIMSRMLDQYGASVTVVRAANDIFKSLPTIGEYDAIIITDTLKGIQLKSFCKTLHSRLKKAAKTKLFLAASESSTVQDTHEYVDRVFYTPLIPYELIPNLTEAMQAAEEADVQTRNAFLIVEDDRVQQFLLKKLLSKQGYDAHTVSDGAQAVEYMKEQGADIVFMDCIMPGMGGIEATKLIRQREDEMDIQQPATIIGATALTSASEHKSCIEAGMDYVISKPYKNDEIIKVIKKYMAIKKIC</sequence>
<evidence type="ECO:0000313" key="7">
    <source>
        <dbReference type="Proteomes" id="UP001170624"/>
    </source>
</evidence>
<comment type="caution">
    <text evidence="6">The sequence shown here is derived from an EMBL/GenBank/DDBJ whole genome shotgun (WGS) entry which is preliminary data.</text>
</comment>
<feature type="transmembrane region" description="Helical" evidence="4">
    <location>
        <begin position="164"/>
        <end position="186"/>
    </location>
</feature>
<keyword evidence="4" id="KW-1133">Transmembrane helix</keyword>
<dbReference type="PANTHER" id="PTHR45339:SF1">
    <property type="entry name" value="HYBRID SIGNAL TRANSDUCTION HISTIDINE KINASE J"/>
    <property type="match status" value="1"/>
</dbReference>
<evidence type="ECO:0000256" key="3">
    <source>
        <dbReference type="PROSITE-ProRule" id="PRU00169"/>
    </source>
</evidence>
<feature type="transmembrane region" description="Helical" evidence="4">
    <location>
        <begin position="12"/>
        <end position="31"/>
    </location>
</feature>
<reference evidence="6" key="1">
    <citation type="submission" date="2023-07" db="EMBL/GenBank/DDBJ databases">
        <title>Genome content predicts the carbon catabolic preferences of heterotrophic bacteria.</title>
        <authorList>
            <person name="Gralka M."/>
        </authorList>
    </citation>
    <scope>NUCLEOTIDE SEQUENCE</scope>
    <source>
        <strain evidence="6">G2M05</strain>
    </source>
</reference>
<evidence type="ECO:0000313" key="6">
    <source>
        <dbReference type="EMBL" id="MDO6541537.1"/>
    </source>
</evidence>
<keyword evidence="4" id="KW-0812">Transmembrane</keyword>
<dbReference type="InterPro" id="IPR011006">
    <property type="entry name" value="CheY-like_superfamily"/>
</dbReference>
<dbReference type="Gene3D" id="3.40.50.2300">
    <property type="match status" value="2"/>
</dbReference>
<dbReference type="Proteomes" id="UP001170624">
    <property type="component" value="Unassembled WGS sequence"/>
</dbReference>
<organism evidence="6 7">
    <name type="scientific">Photobacterium sanguinicancri</name>
    <dbReference type="NCBI Taxonomy" id="875932"/>
    <lineage>
        <taxon>Bacteria</taxon>
        <taxon>Pseudomonadati</taxon>
        <taxon>Pseudomonadota</taxon>
        <taxon>Gammaproteobacteria</taxon>
        <taxon>Vibrionales</taxon>
        <taxon>Vibrionaceae</taxon>
        <taxon>Photobacterium</taxon>
    </lineage>
</organism>
<keyword evidence="2" id="KW-0902">Two-component regulatory system</keyword>
<protein>
    <submittedName>
        <fullName evidence="6">Response regulator</fullName>
    </submittedName>
</protein>
<feature type="domain" description="Response regulatory" evidence="5">
    <location>
        <begin position="631"/>
        <end position="751"/>
    </location>
</feature>
<gene>
    <name evidence="6" type="ORF">Q4568_03280</name>
</gene>
<proteinExistence type="predicted"/>
<accession>A0AAW7XZY5</accession>
<dbReference type="PANTHER" id="PTHR45339">
    <property type="entry name" value="HYBRID SIGNAL TRANSDUCTION HISTIDINE KINASE J"/>
    <property type="match status" value="1"/>
</dbReference>
<dbReference type="GO" id="GO:0000160">
    <property type="term" value="P:phosphorelay signal transduction system"/>
    <property type="evidence" value="ECO:0007669"/>
    <property type="project" value="UniProtKB-KW"/>
</dbReference>
<dbReference type="PROSITE" id="PS50110">
    <property type="entry name" value="RESPONSE_REGULATORY"/>
    <property type="match status" value="1"/>
</dbReference>
<dbReference type="AlphaFoldDB" id="A0AAW7XZY5"/>
<evidence type="ECO:0000259" key="5">
    <source>
        <dbReference type="PROSITE" id="PS50110"/>
    </source>
</evidence>
<dbReference type="SUPFAM" id="SSF52172">
    <property type="entry name" value="CheY-like"/>
    <property type="match status" value="2"/>
</dbReference>
<name>A0AAW7XZY5_9GAMM</name>
<keyword evidence="1 3" id="KW-0597">Phosphoprotein</keyword>
<dbReference type="Pfam" id="PF00072">
    <property type="entry name" value="Response_reg"/>
    <property type="match status" value="1"/>
</dbReference>
<keyword evidence="4" id="KW-0472">Membrane</keyword>
<evidence type="ECO:0000256" key="2">
    <source>
        <dbReference type="ARBA" id="ARBA00023012"/>
    </source>
</evidence>
<evidence type="ECO:0000256" key="4">
    <source>
        <dbReference type="SAM" id="Phobius"/>
    </source>
</evidence>
<evidence type="ECO:0000256" key="1">
    <source>
        <dbReference type="ARBA" id="ARBA00022553"/>
    </source>
</evidence>